<feature type="region of interest" description="Disordered" evidence="1">
    <location>
        <begin position="147"/>
        <end position="173"/>
    </location>
</feature>
<dbReference type="Proteomes" id="UP001056384">
    <property type="component" value="Chromosome 2"/>
</dbReference>
<evidence type="ECO:0000313" key="3">
    <source>
        <dbReference type="Proteomes" id="UP001056384"/>
    </source>
</evidence>
<evidence type="ECO:0000313" key="2">
    <source>
        <dbReference type="EMBL" id="USW48961.1"/>
    </source>
</evidence>
<protein>
    <submittedName>
        <fullName evidence="2">Uncharacterized protein</fullName>
    </submittedName>
</protein>
<dbReference type="AlphaFoldDB" id="A0A9Q9EEM7"/>
<accession>A0A9Q9EEM7</accession>
<gene>
    <name evidence="2" type="ORF">Slin15195_G022800</name>
</gene>
<reference evidence="2" key="1">
    <citation type="submission" date="2022-06" db="EMBL/GenBank/DDBJ databases">
        <title>Complete genome sequences of two strains of the flax pathogen Septoria linicola.</title>
        <authorList>
            <person name="Lapalu N."/>
            <person name="Simon A."/>
            <person name="Demenou B."/>
            <person name="Paumier D."/>
            <person name="Guillot M.-P."/>
            <person name="Gout L."/>
            <person name="Valade R."/>
        </authorList>
    </citation>
    <scope>NUCLEOTIDE SEQUENCE</scope>
    <source>
        <strain evidence="2">SE15195</strain>
    </source>
</reference>
<evidence type="ECO:0000256" key="1">
    <source>
        <dbReference type="SAM" id="MobiDB-lite"/>
    </source>
</evidence>
<keyword evidence="3" id="KW-1185">Reference proteome</keyword>
<feature type="compositionally biased region" description="Acidic residues" evidence="1">
    <location>
        <begin position="151"/>
        <end position="163"/>
    </location>
</feature>
<dbReference type="EMBL" id="CP099419">
    <property type="protein sequence ID" value="USW48961.1"/>
    <property type="molecule type" value="Genomic_DNA"/>
</dbReference>
<name>A0A9Q9EEM7_9PEZI</name>
<proteinExistence type="predicted"/>
<sequence length="206" mass="23674">MCFRLEPTCWPPDRYPCPDALYFPFALPDSHALQRSPHVAARAYEADKIRQALLAWFLAYGIPSLQIGRHDHYGPSWDVRAEAVRYLEVLKDYRQALIRDENEEEFDDCDDCYHNFDPNDSDNEDAHDECDMDHCVLSGIRVSCTDPAGSDTDEAASEPDDTDNAGSRPREIGAWANAGLEEEFEDDDDYEFDGDVQWLWDWKNAK</sequence>
<organism evidence="2 3">
    <name type="scientific">Septoria linicola</name>
    <dbReference type="NCBI Taxonomy" id="215465"/>
    <lineage>
        <taxon>Eukaryota</taxon>
        <taxon>Fungi</taxon>
        <taxon>Dikarya</taxon>
        <taxon>Ascomycota</taxon>
        <taxon>Pezizomycotina</taxon>
        <taxon>Dothideomycetes</taxon>
        <taxon>Dothideomycetidae</taxon>
        <taxon>Mycosphaerellales</taxon>
        <taxon>Mycosphaerellaceae</taxon>
        <taxon>Septoria</taxon>
    </lineage>
</organism>